<dbReference type="SUPFAM" id="SSF50978">
    <property type="entry name" value="WD40 repeat-like"/>
    <property type="match status" value="1"/>
</dbReference>
<comment type="caution">
    <text evidence="5">The sequence shown here is derived from an EMBL/GenBank/DDBJ whole genome shotgun (WGS) entry which is preliminary data.</text>
</comment>
<feature type="repeat" description="WD" evidence="3">
    <location>
        <begin position="197"/>
        <end position="231"/>
    </location>
</feature>
<feature type="repeat" description="WD" evidence="3">
    <location>
        <begin position="22"/>
        <end position="63"/>
    </location>
</feature>
<feature type="repeat" description="WD" evidence="3">
    <location>
        <begin position="148"/>
        <end position="189"/>
    </location>
</feature>
<dbReference type="InterPro" id="IPR036322">
    <property type="entry name" value="WD40_repeat_dom_sf"/>
</dbReference>
<evidence type="ECO:0000313" key="6">
    <source>
        <dbReference type="Proteomes" id="UP000324800"/>
    </source>
</evidence>
<dbReference type="InterPro" id="IPR015943">
    <property type="entry name" value="WD40/YVTN_repeat-like_dom_sf"/>
</dbReference>
<evidence type="ECO:0000256" key="4">
    <source>
        <dbReference type="SAM" id="MobiDB-lite"/>
    </source>
</evidence>
<dbReference type="Pfam" id="PF00400">
    <property type="entry name" value="WD40"/>
    <property type="match status" value="7"/>
</dbReference>
<dbReference type="InterPro" id="IPR019775">
    <property type="entry name" value="WD40_repeat_CS"/>
</dbReference>
<protein>
    <submittedName>
        <fullName evidence="5">Putative POC1 centriolar protein</fullName>
    </submittedName>
</protein>
<dbReference type="InterPro" id="IPR020472">
    <property type="entry name" value="WD40_PAC1"/>
</dbReference>
<name>A0A5J4VQS0_9EUKA</name>
<dbReference type="PROSITE" id="PS50082">
    <property type="entry name" value="WD_REPEATS_2"/>
    <property type="match status" value="7"/>
</dbReference>
<dbReference type="Gene3D" id="2.130.10.10">
    <property type="entry name" value="YVTN repeat-like/Quinoprotein amine dehydrogenase"/>
    <property type="match status" value="2"/>
</dbReference>
<reference evidence="5 6" key="1">
    <citation type="submission" date="2019-03" db="EMBL/GenBank/DDBJ databases">
        <title>Single cell metagenomics reveals metabolic interactions within the superorganism composed of flagellate Streblomastix strix and complex community of Bacteroidetes bacteria on its surface.</title>
        <authorList>
            <person name="Treitli S.C."/>
            <person name="Kolisko M."/>
            <person name="Husnik F."/>
            <person name="Keeling P."/>
            <person name="Hampl V."/>
        </authorList>
    </citation>
    <scope>NUCLEOTIDE SEQUENCE [LARGE SCALE GENOMIC DNA]</scope>
    <source>
        <strain evidence="5">ST1C</strain>
    </source>
</reference>
<evidence type="ECO:0000256" key="3">
    <source>
        <dbReference type="PROSITE-ProRule" id="PRU00221"/>
    </source>
</evidence>
<dbReference type="PROSITE" id="PS00678">
    <property type="entry name" value="WD_REPEATS_1"/>
    <property type="match status" value="3"/>
</dbReference>
<accession>A0A5J4VQS0</accession>
<dbReference type="PRINTS" id="PR00320">
    <property type="entry name" value="GPROTEINBRPT"/>
</dbReference>
<feature type="repeat" description="WD" evidence="3">
    <location>
        <begin position="232"/>
        <end position="273"/>
    </location>
</feature>
<dbReference type="PANTHER" id="PTHR19879">
    <property type="entry name" value="TRANSCRIPTION INITIATION FACTOR TFIID"/>
    <property type="match status" value="1"/>
</dbReference>
<keyword evidence="1 3" id="KW-0853">WD repeat</keyword>
<feature type="repeat" description="WD" evidence="3">
    <location>
        <begin position="64"/>
        <end position="95"/>
    </location>
</feature>
<evidence type="ECO:0000313" key="5">
    <source>
        <dbReference type="EMBL" id="KAA6384606.1"/>
    </source>
</evidence>
<dbReference type="Proteomes" id="UP000324800">
    <property type="component" value="Unassembled WGS sequence"/>
</dbReference>
<feature type="region of interest" description="Disordered" evidence="4">
    <location>
        <begin position="461"/>
        <end position="498"/>
    </location>
</feature>
<dbReference type="SMART" id="SM00320">
    <property type="entry name" value="WD40"/>
    <property type="match status" value="7"/>
</dbReference>
<sequence length="535" mass="60681">MQKPALNQFQEDFDLFSLERTFSGHRDAITSLSFSPQLDRIVSGSRDNSVILWHFKYGNPAYRYQGHKKEVTGVKFSPDGQLLASCSADSTIRLWTPTREGKSRSLSAHLDKIRAIDFSFDGNFLLSCSDDRTMKIWDMPQPQFLSTFSGHQNWIRACAFSPDAKLVASGSDDHTVKLWSMVDYTCLRTFLVPAHVITDVVFHPSGKYVAACATNRTIHIWDIRVNQLVQKYHAHSEAINQILFHPSGDFLFSCSDDTKINMWDLEDGKLLASVHAHHKPVGAISLSDTADYMASAGADNLIYIWKTRFGLSKGTDTIGITQNRFESQTEKEIRERYKKKEEEANAADFASKSGTGLLRSLLGFAEAKRILGITTSPSGRLKRDQEMVDKDNNTILKDGDLKKEFEIQNQDEIDKMQKQEIVNDINQSRQQQFEDKNILLNNNSTQLYENTDRQIELKSALRQHSTRSLPNPQKPQYNNQSPPISPRALQQISPSTPQNLQILDRRQESIEERLGSIQKMIGQLSDHLIGAQDVK</sequence>
<dbReference type="AlphaFoldDB" id="A0A5J4VQS0"/>
<feature type="compositionally biased region" description="Polar residues" evidence="4">
    <location>
        <begin position="462"/>
        <end position="498"/>
    </location>
</feature>
<keyword evidence="2" id="KW-0677">Repeat</keyword>
<dbReference type="PROSITE" id="PS50294">
    <property type="entry name" value="WD_REPEATS_REGION"/>
    <property type="match status" value="6"/>
</dbReference>
<proteinExistence type="predicted"/>
<dbReference type="EMBL" id="SNRW01005679">
    <property type="protein sequence ID" value="KAA6384606.1"/>
    <property type="molecule type" value="Genomic_DNA"/>
</dbReference>
<evidence type="ECO:0000256" key="1">
    <source>
        <dbReference type="ARBA" id="ARBA00022574"/>
    </source>
</evidence>
<dbReference type="PANTHER" id="PTHR19879:SF9">
    <property type="entry name" value="TRANSCRIPTION INITIATION FACTOR TFIID SUBUNIT 5"/>
    <property type="match status" value="1"/>
</dbReference>
<gene>
    <name evidence="5" type="ORF">EZS28_019866</name>
</gene>
<dbReference type="InterPro" id="IPR001680">
    <property type="entry name" value="WD40_rpt"/>
</dbReference>
<organism evidence="5 6">
    <name type="scientific">Streblomastix strix</name>
    <dbReference type="NCBI Taxonomy" id="222440"/>
    <lineage>
        <taxon>Eukaryota</taxon>
        <taxon>Metamonada</taxon>
        <taxon>Preaxostyla</taxon>
        <taxon>Oxymonadida</taxon>
        <taxon>Streblomastigidae</taxon>
        <taxon>Streblomastix</taxon>
    </lineage>
</organism>
<evidence type="ECO:0000256" key="2">
    <source>
        <dbReference type="ARBA" id="ARBA00022737"/>
    </source>
</evidence>
<dbReference type="CDD" id="cd00200">
    <property type="entry name" value="WD40"/>
    <property type="match status" value="1"/>
</dbReference>
<feature type="repeat" description="WD" evidence="3">
    <location>
        <begin position="274"/>
        <end position="308"/>
    </location>
</feature>
<dbReference type="OrthoDB" id="10264588at2759"/>
<feature type="repeat" description="WD" evidence="3">
    <location>
        <begin position="106"/>
        <end position="147"/>
    </location>
</feature>